<dbReference type="EMBL" id="FNND01000001">
    <property type="protein sequence ID" value="SDW23308.1"/>
    <property type="molecule type" value="Genomic_DNA"/>
</dbReference>
<keyword evidence="2" id="KW-1185">Reference proteome</keyword>
<gene>
    <name evidence="1" type="ORF">SAMN05444420_101586</name>
</gene>
<name>A0A1H2RVM2_9FLAO</name>
<proteinExistence type="predicted"/>
<dbReference type="Pfam" id="PF10117">
    <property type="entry name" value="McrBC"/>
    <property type="match status" value="1"/>
</dbReference>
<sequence length="439" mass="52110">MKIALLEHKRYIIKKDDVEEDFFEAIPYRVPYELNKDRWGNSVYPFEISHINEEEICLQAGYYIGVLWLVKHQKYVYIEPKMNKKKMIEEDSIEEEWAEIDYLKMLLEIVVSSPNDIKDLIKIYWKEPQITIEQQKDFLTPFLVIQFLQLLKRIVRKGLKKSYYKEEENLCSRIKGKIQIGKHLKQNVFKNKLTSHICQYQAFGVDSIENRFLKKVLQFVISFKNTHSTLFAGNEAAIEELITYCTPYFELISEEFNVENLKNITINPFFKEYKEAIEIGKHILKRFSYNITETTQQKVAIPPFWIDMPKLFELYVYVKLQEQFGREAVTYHLTADYTELDFLLNTPTQKMVIDAKYKPVYEDSRVIDDIRQVSGYARLEKVYKRLGLEGSNELIDCLIIYPSLEENRVFNLENKSKISEYRNIYKLSISIPLINVSST</sequence>
<dbReference type="OrthoDB" id="828100at2"/>
<accession>A0A1H2RVM2</accession>
<evidence type="ECO:0000313" key="2">
    <source>
        <dbReference type="Proteomes" id="UP000182771"/>
    </source>
</evidence>
<keyword evidence="1" id="KW-0255">Endonuclease</keyword>
<evidence type="ECO:0000313" key="1">
    <source>
        <dbReference type="EMBL" id="SDW23308.1"/>
    </source>
</evidence>
<dbReference type="Proteomes" id="UP000182771">
    <property type="component" value="Unassembled WGS sequence"/>
</dbReference>
<dbReference type="GO" id="GO:0004519">
    <property type="term" value="F:endonuclease activity"/>
    <property type="evidence" value="ECO:0007669"/>
    <property type="project" value="UniProtKB-KW"/>
</dbReference>
<keyword evidence="1" id="KW-0378">Hydrolase</keyword>
<dbReference type="GeneID" id="85017559"/>
<dbReference type="InterPro" id="IPR019292">
    <property type="entry name" value="McrC"/>
</dbReference>
<keyword evidence="1" id="KW-0540">Nuclease</keyword>
<organism evidence="1 2">
    <name type="scientific">Capnocytophaga granulosa</name>
    <dbReference type="NCBI Taxonomy" id="45242"/>
    <lineage>
        <taxon>Bacteria</taxon>
        <taxon>Pseudomonadati</taxon>
        <taxon>Bacteroidota</taxon>
        <taxon>Flavobacteriia</taxon>
        <taxon>Flavobacteriales</taxon>
        <taxon>Flavobacteriaceae</taxon>
        <taxon>Capnocytophaga</taxon>
    </lineage>
</organism>
<dbReference type="PANTHER" id="PTHR38733">
    <property type="entry name" value="PROTEIN MCRC"/>
    <property type="match status" value="1"/>
</dbReference>
<dbReference type="PANTHER" id="PTHR38733:SF1">
    <property type="entry name" value="TYPE IV METHYL-DIRECTED RESTRICTION ENZYME ECOKMCRBC"/>
    <property type="match status" value="1"/>
</dbReference>
<protein>
    <submittedName>
        <fullName evidence="1">5-methylcytosine-specific restriction endonuclease McrBC, regulatory subunit McrC</fullName>
    </submittedName>
</protein>
<dbReference type="AlphaFoldDB" id="A0A1H2RVM2"/>
<comment type="caution">
    <text evidence="1">The sequence shown here is derived from an EMBL/GenBank/DDBJ whole genome shotgun (WGS) entry which is preliminary data.</text>
</comment>
<dbReference type="RefSeq" id="WP_016419829.1">
    <property type="nucleotide sequence ID" value="NZ_FNND01000001.1"/>
</dbReference>
<reference evidence="1 2" key="1">
    <citation type="submission" date="2016-10" db="EMBL/GenBank/DDBJ databases">
        <authorList>
            <person name="Varghese N."/>
            <person name="Submissions S."/>
        </authorList>
    </citation>
    <scope>NUCLEOTIDE SEQUENCE [LARGE SCALE GENOMIC DNA]</scope>
    <source>
        <strain evidence="1 2">DSM 11449</strain>
    </source>
</reference>